<keyword evidence="2" id="KW-0472">Membrane</keyword>
<reference evidence="3" key="2">
    <citation type="submission" date="2021-09" db="EMBL/GenBank/DDBJ databases">
        <authorList>
            <person name="Jia N."/>
            <person name="Wang J."/>
            <person name="Shi W."/>
            <person name="Du L."/>
            <person name="Sun Y."/>
            <person name="Zhan W."/>
            <person name="Jiang J."/>
            <person name="Wang Q."/>
            <person name="Zhang B."/>
            <person name="Ji P."/>
            <person name="Sakyi L.B."/>
            <person name="Cui X."/>
            <person name="Yuan T."/>
            <person name="Jiang B."/>
            <person name="Yang W."/>
            <person name="Lam T.T.-Y."/>
            <person name="Chang Q."/>
            <person name="Ding S."/>
            <person name="Wang X."/>
            <person name="Zhu J."/>
            <person name="Ruan X."/>
            <person name="Zhao L."/>
            <person name="Wei J."/>
            <person name="Que T."/>
            <person name="Du C."/>
            <person name="Cheng J."/>
            <person name="Dai P."/>
            <person name="Han X."/>
            <person name="Huang E."/>
            <person name="Gao Y."/>
            <person name="Liu J."/>
            <person name="Shao H."/>
            <person name="Ye R."/>
            <person name="Li L."/>
            <person name="Wei W."/>
            <person name="Wang X."/>
            <person name="Wang C."/>
            <person name="Huo Q."/>
            <person name="Li W."/>
            <person name="Guo W."/>
            <person name="Chen H."/>
            <person name="Chen S."/>
            <person name="Zhou L."/>
            <person name="Zhou L."/>
            <person name="Ni X."/>
            <person name="Tian J."/>
            <person name="Zhou Y."/>
            <person name="Sheng Y."/>
            <person name="Liu T."/>
            <person name="Pan Y."/>
            <person name="Xia L."/>
            <person name="Li J."/>
            <person name="Zhao F."/>
            <person name="Cao W."/>
        </authorList>
    </citation>
    <scope>NUCLEOTIDE SEQUENCE</scope>
    <source>
        <strain evidence="3">Rmic-2018</strain>
        <tissue evidence="3">Larvae</tissue>
    </source>
</reference>
<name>A0A9J6D2C9_RHIMP</name>
<dbReference type="Proteomes" id="UP000821866">
    <property type="component" value="Unassembled WGS sequence"/>
</dbReference>
<dbReference type="InterPro" id="IPR000718">
    <property type="entry name" value="Peptidase_M13"/>
</dbReference>
<keyword evidence="2" id="KW-1133">Transmembrane helix</keyword>
<comment type="caution">
    <text evidence="3">The sequence shown here is derived from an EMBL/GenBank/DDBJ whole genome shotgun (WGS) entry which is preliminary data.</text>
</comment>
<proteinExistence type="predicted"/>
<dbReference type="Gene3D" id="3.40.390.10">
    <property type="entry name" value="Collagenase (Catalytic Domain)"/>
    <property type="match status" value="1"/>
</dbReference>
<evidence type="ECO:0000256" key="2">
    <source>
        <dbReference type="SAM" id="Phobius"/>
    </source>
</evidence>
<gene>
    <name evidence="3" type="ORF">HPB51_026701</name>
</gene>
<accession>A0A9J6D2C9</accession>
<dbReference type="InterPro" id="IPR024079">
    <property type="entry name" value="MetalloPept_cat_dom_sf"/>
</dbReference>
<dbReference type="PROSITE" id="PS51885">
    <property type="entry name" value="NEPRILYSIN"/>
    <property type="match status" value="1"/>
</dbReference>
<keyword evidence="4" id="KW-1185">Reference proteome</keyword>
<sequence>MTDSSTDLDVPKYTGAADDGPVQDWFYLDELHATAASWSEREMIINFTDYVSDYETTVPELVEVSLNAEDIFLLGETCGSEANEEVAGDADDCSNRDSGSVSVAQGMDDSSDEQDAIPTTRSFSVAAATEEAPSSAHRMLLLPSLGIAAVVLGSALLLSIVFALISSRTEPCRSYSCARFARNLRESMNRSFNPCYSFTRFVCDGWQQHHAHSVRTEIFMSALERLSDSRATP</sequence>
<dbReference type="GO" id="GO:0004222">
    <property type="term" value="F:metalloendopeptidase activity"/>
    <property type="evidence" value="ECO:0007669"/>
    <property type="project" value="InterPro"/>
</dbReference>
<protein>
    <submittedName>
        <fullName evidence="3">Uncharacterized protein</fullName>
    </submittedName>
</protein>
<keyword evidence="2" id="KW-0812">Transmembrane</keyword>
<dbReference type="EMBL" id="JABSTU010001330">
    <property type="protein sequence ID" value="KAH7986178.1"/>
    <property type="molecule type" value="Genomic_DNA"/>
</dbReference>
<evidence type="ECO:0000313" key="4">
    <source>
        <dbReference type="Proteomes" id="UP000821866"/>
    </source>
</evidence>
<dbReference type="SUPFAM" id="SSF55486">
    <property type="entry name" value="Metalloproteases ('zincins'), catalytic domain"/>
    <property type="match status" value="1"/>
</dbReference>
<reference evidence="3" key="1">
    <citation type="journal article" date="2020" name="Cell">
        <title>Large-Scale Comparative Analyses of Tick Genomes Elucidate Their Genetic Diversity and Vector Capacities.</title>
        <authorList>
            <consortium name="Tick Genome and Microbiome Consortium (TIGMIC)"/>
            <person name="Jia N."/>
            <person name="Wang J."/>
            <person name="Shi W."/>
            <person name="Du L."/>
            <person name="Sun Y."/>
            <person name="Zhan W."/>
            <person name="Jiang J.F."/>
            <person name="Wang Q."/>
            <person name="Zhang B."/>
            <person name="Ji P."/>
            <person name="Bell-Sakyi L."/>
            <person name="Cui X.M."/>
            <person name="Yuan T.T."/>
            <person name="Jiang B.G."/>
            <person name="Yang W.F."/>
            <person name="Lam T.T."/>
            <person name="Chang Q.C."/>
            <person name="Ding S.J."/>
            <person name="Wang X.J."/>
            <person name="Zhu J.G."/>
            <person name="Ruan X.D."/>
            <person name="Zhao L."/>
            <person name="Wei J.T."/>
            <person name="Ye R.Z."/>
            <person name="Que T.C."/>
            <person name="Du C.H."/>
            <person name="Zhou Y.H."/>
            <person name="Cheng J.X."/>
            <person name="Dai P.F."/>
            <person name="Guo W.B."/>
            <person name="Han X.H."/>
            <person name="Huang E.J."/>
            <person name="Li L.F."/>
            <person name="Wei W."/>
            <person name="Gao Y.C."/>
            <person name="Liu J.Z."/>
            <person name="Shao H.Z."/>
            <person name="Wang X."/>
            <person name="Wang C.C."/>
            <person name="Yang T.C."/>
            <person name="Huo Q.B."/>
            <person name="Li W."/>
            <person name="Chen H.Y."/>
            <person name="Chen S.E."/>
            <person name="Zhou L.G."/>
            <person name="Ni X.B."/>
            <person name="Tian J.H."/>
            <person name="Sheng Y."/>
            <person name="Liu T."/>
            <person name="Pan Y.S."/>
            <person name="Xia L.Y."/>
            <person name="Li J."/>
            <person name="Zhao F."/>
            <person name="Cao W.C."/>
        </authorList>
    </citation>
    <scope>NUCLEOTIDE SEQUENCE</scope>
    <source>
        <strain evidence="3">Rmic-2018</strain>
    </source>
</reference>
<dbReference type="GO" id="GO:0006508">
    <property type="term" value="P:proteolysis"/>
    <property type="evidence" value="ECO:0007669"/>
    <property type="project" value="InterPro"/>
</dbReference>
<feature type="transmembrane region" description="Helical" evidence="2">
    <location>
        <begin position="140"/>
        <end position="165"/>
    </location>
</feature>
<feature type="region of interest" description="Disordered" evidence="1">
    <location>
        <begin position="84"/>
        <end position="116"/>
    </location>
</feature>
<organism evidence="3 4">
    <name type="scientific">Rhipicephalus microplus</name>
    <name type="common">Cattle tick</name>
    <name type="synonym">Boophilus microplus</name>
    <dbReference type="NCBI Taxonomy" id="6941"/>
    <lineage>
        <taxon>Eukaryota</taxon>
        <taxon>Metazoa</taxon>
        <taxon>Ecdysozoa</taxon>
        <taxon>Arthropoda</taxon>
        <taxon>Chelicerata</taxon>
        <taxon>Arachnida</taxon>
        <taxon>Acari</taxon>
        <taxon>Parasitiformes</taxon>
        <taxon>Ixodida</taxon>
        <taxon>Ixodoidea</taxon>
        <taxon>Ixodidae</taxon>
        <taxon>Rhipicephalinae</taxon>
        <taxon>Rhipicephalus</taxon>
        <taxon>Boophilus</taxon>
    </lineage>
</organism>
<evidence type="ECO:0000256" key="1">
    <source>
        <dbReference type="SAM" id="MobiDB-lite"/>
    </source>
</evidence>
<evidence type="ECO:0000313" key="3">
    <source>
        <dbReference type="EMBL" id="KAH7986178.1"/>
    </source>
</evidence>
<dbReference type="AlphaFoldDB" id="A0A9J6D2C9"/>